<gene>
    <name evidence="1" type="ORF">VNE69_02279</name>
</gene>
<accession>A0AAX4J9Y5</accession>
<sequence length="375" mass="44533">MNTIYLLITTFLSYKPNKSIRLIEDTKVKRNISLYTIDDMNIPPVKNLSREILYESFIAIDSIVFLVSVGVIKEKELENFLQKTVLQAKKLLIIKPEVRKFFNNFSNTVKLDNQYLKNMLNLRNKYFELDKSQIAQSITRDRILELDSRIQNKLVLVEDNKDKSYIRMIQALCKSKDGEDGLAVNLLKERFEFYRENIDLSKSQIYESKISLNLGGAIFSPALLLNLCKKLTIYKKKDLVKKTISSFLESIKILHVNTINRSFMDKKKQIIEYLISCLELRQNIYREKIDEAFYHRSILIEHFIRENGNDKDLYKTLDKFQEEEIKKLIFIFENMNEDNMQRVILHESRILEYYLNYLCDYQESTKNKLLDLFNV</sequence>
<dbReference type="AlphaFoldDB" id="A0AAX4J9Y5"/>
<proteinExistence type="predicted"/>
<evidence type="ECO:0000313" key="2">
    <source>
        <dbReference type="Proteomes" id="UP001334084"/>
    </source>
</evidence>
<dbReference type="EMBL" id="CP142727">
    <property type="protein sequence ID" value="WUR02760.1"/>
    <property type="molecule type" value="Genomic_DNA"/>
</dbReference>
<evidence type="ECO:0000313" key="1">
    <source>
        <dbReference type="EMBL" id="WUR02760.1"/>
    </source>
</evidence>
<protein>
    <submittedName>
        <fullName evidence="1">Uncharacterized protein</fullName>
    </submittedName>
</protein>
<organism evidence="1 2">
    <name type="scientific">Vairimorpha necatrix</name>
    <dbReference type="NCBI Taxonomy" id="6039"/>
    <lineage>
        <taxon>Eukaryota</taxon>
        <taxon>Fungi</taxon>
        <taxon>Fungi incertae sedis</taxon>
        <taxon>Microsporidia</taxon>
        <taxon>Nosematidae</taxon>
        <taxon>Vairimorpha</taxon>
    </lineage>
</organism>
<dbReference type="Proteomes" id="UP001334084">
    <property type="component" value="Chromosome 2"/>
</dbReference>
<dbReference type="GeneID" id="90540569"/>
<keyword evidence="2" id="KW-1185">Reference proteome</keyword>
<dbReference type="KEGG" id="vnx:VNE69_02279"/>
<reference evidence="1" key="1">
    <citation type="journal article" date="2024" name="BMC Genomics">
        <title>Functional annotation of a divergent genome using sequence and structure-based similarity.</title>
        <authorList>
            <person name="Svedberg D."/>
            <person name="Winiger R.R."/>
            <person name="Berg A."/>
            <person name="Sharma H."/>
            <person name="Tellgren-Roth C."/>
            <person name="Debrunner-Vossbrinck B.A."/>
            <person name="Vossbrinck C.R."/>
            <person name="Barandun J."/>
        </authorList>
    </citation>
    <scope>NUCLEOTIDE SEQUENCE</scope>
    <source>
        <strain evidence="1">Illinois isolate</strain>
    </source>
</reference>
<name>A0AAX4J9Y5_9MICR</name>
<dbReference type="RefSeq" id="XP_065328905.1">
    <property type="nucleotide sequence ID" value="XM_065472833.1"/>
</dbReference>